<proteinExistence type="predicted"/>
<dbReference type="AlphaFoldDB" id="A0A0E9WE02"/>
<reference evidence="1" key="2">
    <citation type="journal article" date="2015" name="Fish Shellfish Immunol.">
        <title>Early steps in the European eel (Anguilla anguilla)-Vibrio vulnificus interaction in the gills: Role of the RtxA13 toxin.</title>
        <authorList>
            <person name="Callol A."/>
            <person name="Pajuelo D."/>
            <person name="Ebbesson L."/>
            <person name="Teles M."/>
            <person name="MacKenzie S."/>
            <person name="Amaro C."/>
        </authorList>
    </citation>
    <scope>NUCLEOTIDE SEQUENCE</scope>
</reference>
<dbReference type="EMBL" id="GBXM01020807">
    <property type="protein sequence ID" value="JAH87770.1"/>
    <property type="molecule type" value="Transcribed_RNA"/>
</dbReference>
<sequence>MRVHISLTFYIRTITMLLTRFEYLSGNTFFFYPSN</sequence>
<evidence type="ECO:0000313" key="1">
    <source>
        <dbReference type="EMBL" id="JAH87770.1"/>
    </source>
</evidence>
<protein>
    <submittedName>
        <fullName evidence="1">Uncharacterized protein</fullName>
    </submittedName>
</protein>
<accession>A0A0E9WE02</accession>
<reference evidence="1" key="1">
    <citation type="submission" date="2014-11" db="EMBL/GenBank/DDBJ databases">
        <authorList>
            <person name="Amaro Gonzalez C."/>
        </authorList>
    </citation>
    <scope>NUCLEOTIDE SEQUENCE</scope>
</reference>
<organism evidence="1">
    <name type="scientific">Anguilla anguilla</name>
    <name type="common">European freshwater eel</name>
    <name type="synonym">Muraena anguilla</name>
    <dbReference type="NCBI Taxonomy" id="7936"/>
    <lineage>
        <taxon>Eukaryota</taxon>
        <taxon>Metazoa</taxon>
        <taxon>Chordata</taxon>
        <taxon>Craniata</taxon>
        <taxon>Vertebrata</taxon>
        <taxon>Euteleostomi</taxon>
        <taxon>Actinopterygii</taxon>
        <taxon>Neopterygii</taxon>
        <taxon>Teleostei</taxon>
        <taxon>Anguilliformes</taxon>
        <taxon>Anguillidae</taxon>
        <taxon>Anguilla</taxon>
    </lineage>
</organism>
<name>A0A0E9WE02_ANGAN</name>